<keyword evidence="1" id="KW-1133">Transmembrane helix</keyword>
<dbReference type="NCBIfam" id="TIGR03647">
    <property type="entry name" value="Na_symport_sm"/>
    <property type="match status" value="1"/>
</dbReference>
<evidence type="ECO:0000259" key="2">
    <source>
        <dbReference type="Pfam" id="PF13937"/>
    </source>
</evidence>
<evidence type="ECO:0000256" key="1">
    <source>
        <dbReference type="SAM" id="Phobius"/>
    </source>
</evidence>
<dbReference type="Pfam" id="PF13937">
    <property type="entry name" value="DUF4212"/>
    <property type="match status" value="1"/>
</dbReference>
<sequence length="94" mass="10957">MPDRERAAQARLGAYWRRTRRLTIMLLLVWFLSTFLIVFFARELSGIEVLGWPVSFYMAAQGLILIYLAIIGIYVLRMQKLDALLGHSEEDDEH</sequence>
<dbReference type="InterPro" id="IPR019886">
    <property type="entry name" value="Na_symporter_ssu"/>
</dbReference>
<feature type="domain" description="Sodium symporter small subunit" evidence="2">
    <location>
        <begin position="14"/>
        <end position="83"/>
    </location>
</feature>
<evidence type="ECO:0000313" key="3">
    <source>
        <dbReference type="EMBL" id="NEX60695.1"/>
    </source>
</evidence>
<keyword evidence="1" id="KW-0812">Transmembrane</keyword>
<comment type="caution">
    <text evidence="3">The sequence shown here is derived from an EMBL/GenBank/DDBJ whole genome shotgun (WGS) entry which is preliminary data.</text>
</comment>
<evidence type="ECO:0000313" key="4">
    <source>
        <dbReference type="Proteomes" id="UP000482155"/>
    </source>
</evidence>
<organism evidence="3 4">
    <name type="scientific">Noviherbaspirillum galbum</name>
    <dbReference type="NCBI Taxonomy" id="2709383"/>
    <lineage>
        <taxon>Bacteria</taxon>
        <taxon>Pseudomonadati</taxon>
        <taxon>Pseudomonadota</taxon>
        <taxon>Betaproteobacteria</taxon>
        <taxon>Burkholderiales</taxon>
        <taxon>Oxalobacteraceae</taxon>
        <taxon>Noviherbaspirillum</taxon>
    </lineage>
</organism>
<feature type="transmembrane region" description="Helical" evidence="1">
    <location>
        <begin position="54"/>
        <end position="76"/>
    </location>
</feature>
<dbReference type="RefSeq" id="WP_163961193.1">
    <property type="nucleotide sequence ID" value="NZ_JAAIVB010000014.1"/>
</dbReference>
<reference evidence="3 4" key="1">
    <citation type="submission" date="2020-02" db="EMBL/GenBank/DDBJ databases">
        <authorList>
            <person name="Kim M.K."/>
        </authorList>
    </citation>
    <scope>NUCLEOTIDE SEQUENCE [LARGE SCALE GENOMIC DNA]</scope>
    <source>
        <strain evidence="3 4">17J57-3</strain>
    </source>
</reference>
<keyword evidence="4" id="KW-1185">Reference proteome</keyword>
<gene>
    <name evidence="3" type="ORF">G3574_06365</name>
</gene>
<dbReference type="AlphaFoldDB" id="A0A6B3SMY4"/>
<dbReference type="EMBL" id="JAAIVB010000014">
    <property type="protein sequence ID" value="NEX60695.1"/>
    <property type="molecule type" value="Genomic_DNA"/>
</dbReference>
<protein>
    <submittedName>
        <fullName evidence="3">DUF4212 domain-containing protein</fullName>
    </submittedName>
</protein>
<keyword evidence="1" id="KW-0472">Membrane</keyword>
<accession>A0A6B3SMY4</accession>
<name>A0A6B3SMY4_9BURK</name>
<proteinExistence type="predicted"/>
<feature type="transmembrane region" description="Helical" evidence="1">
    <location>
        <begin position="21"/>
        <end position="42"/>
    </location>
</feature>
<dbReference type="Proteomes" id="UP000482155">
    <property type="component" value="Unassembled WGS sequence"/>
</dbReference>